<proteinExistence type="predicted"/>
<dbReference type="SUPFAM" id="SSF88659">
    <property type="entry name" value="Sigma3 and sigma4 domains of RNA polymerase sigma factors"/>
    <property type="match status" value="1"/>
</dbReference>
<dbReference type="RefSeq" id="WP_066311387.1">
    <property type="nucleotide sequence ID" value="NZ_CANLSS010000006.1"/>
</dbReference>
<reference evidence="1 2" key="1">
    <citation type="submission" date="2016-01" db="EMBL/GenBank/DDBJ databases">
        <title>The draft genome sequence of Aquimarina sp. RZW4-3-2.</title>
        <authorList>
            <person name="Wang Y."/>
        </authorList>
    </citation>
    <scope>NUCLEOTIDE SEQUENCE [LARGE SCALE GENOMIC DNA]</scope>
    <source>
        <strain evidence="1 2">RZW4-3-2</strain>
    </source>
</reference>
<evidence type="ECO:0000313" key="1">
    <source>
        <dbReference type="EMBL" id="KZS41750.1"/>
    </source>
</evidence>
<keyword evidence="2" id="KW-1185">Reference proteome</keyword>
<protein>
    <submittedName>
        <fullName evidence="1">Uncharacterized protein</fullName>
    </submittedName>
</protein>
<dbReference type="AlphaFoldDB" id="A0A163BTM3"/>
<dbReference type="EMBL" id="LQRT01000003">
    <property type="protein sequence ID" value="KZS41750.1"/>
    <property type="molecule type" value="Genomic_DNA"/>
</dbReference>
<dbReference type="Proteomes" id="UP000076715">
    <property type="component" value="Unassembled WGS sequence"/>
</dbReference>
<name>A0A163BTM3_9FLAO</name>
<dbReference type="InterPro" id="IPR013324">
    <property type="entry name" value="RNA_pol_sigma_r3/r4-like"/>
</dbReference>
<accession>A0A163BTM3</accession>
<comment type="caution">
    <text evidence="1">The sequence shown here is derived from an EMBL/GenBank/DDBJ whole genome shotgun (WGS) entry which is preliminary data.</text>
</comment>
<dbReference type="OrthoDB" id="1226308at2"/>
<organism evidence="1 2">
    <name type="scientific">Aquimarina aggregata</name>
    <dbReference type="NCBI Taxonomy" id="1642818"/>
    <lineage>
        <taxon>Bacteria</taxon>
        <taxon>Pseudomonadati</taxon>
        <taxon>Bacteroidota</taxon>
        <taxon>Flavobacteriia</taxon>
        <taxon>Flavobacteriales</taxon>
        <taxon>Flavobacteriaceae</taxon>
        <taxon>Aquimarina</taxon>
    </lineage>
</organism>
<evidence type="ECO:0000313" key="2">
    <source>
        <dbReference type="Proteomes" id="UP000076715"/>
    </source>
</evidence>
<sequence>MNRTQELQKYYGADDQREFSKKLLSIVPHLHPYVKHRLYIAESVGVLPQNMYCSNGIIDDAILKLYHDDLDIEIDTLSLELKLFKIADTLIDELYNTEGWHQKSISTNHFLKIELEKLEEHFTVEGDNELVMKEELDDICYKQNSENKQNFIYDDLDSAIIKVIDTESSSKSRKQKLLGKFYSWLPLETSKVIDLFVFGRLNFEEIATIRGITSQEVKEIIIDVRKSFRRNLI</sequence>
<dbReference type="STRING" id="1642818.AWE51_20360"/>
<gene>
    <name evidence="1" type="ORF">AWE51_20360</name>
</gene>